<dbReference type="PANTHER" id="PTHR31451:SF39">
    <property type="entry name" value="MANNAN ENDO-1,4-BETA-MANNOSIDASE 1"/>
    <property type="match status" value="1"/>
</dbReference>
<evidence type="ECO:0000313" key="13">
    <source>
        <dbReference type="Proteomes" id="UP000807353"/>
    </source>
</evidence>
<dbReference type="GO" id="GO:0016985">
    <property type="term" value="F:mannan endo-1,4-beta-mannosidase activity"/>
    <property type="evidence" value="ECO:0007669"/>
    <property type="project" value="UniProtKB-EC"/>
</dbReference>
<reference evidence="12" key="1">
    <citation type="submission" date="2020-11" db="EMBL/GenBank/DDBJ databases">
        <authorList>
            <consortium name="DOE Joint Genome Institute"/>
            <person name="Ahrendt S."/>
            <person name="Riley R."/>
            <person name="Andreopoulos W."/>
            <person name="Labutti K."/>
            <person name="Pangilinan J."/>
            <person name="Ruiz-Duenas F.J."/>
            <person name="Barrasa J.M."/>
            <person name="Sanchez-Garcia M."/>
            <person name="Camarero S."/>
            <person name="Miyauchi S."/>
            <person name="Serrano A."/>
            <person name="Linde D."/>
            <person name="Babiker R."/>
            <person name="Drula E."/>
            <person name="Ayuso-Fernandez I."/>
            <person name="Pacheco R."/>
            <person name="Padilla G."/>
            <person name="Ferreira P."/>
            <person name="Barriuso J."/>
            <person name="Kellner H."/>
            <person name="Castanera R."/>
            <person name="Alfaro M."/>
            <person name="Ramirez L."/>
            <person name="Pisabarro A.G."/>
            <person name="Kuo A."/>
            <person name="Tritt A."/>
            <person name="Lipzen A."/>
            <person name="He G."/>
            <person name="Yan M."/>
            <person name="Ng V."/>
            <person name="Cullen D."/>
            <person name="Martin F."/>
            <person name="Rosso M.-N."/>
            <person name="Henrissat B."/>
            <person name="Hibbett D."/>
            <person name="Martinez A.T."/>
            <person name="Grigoriev I.V."/>
        </authorList>
    </citation>
    <scope>NUCLEOTIDE SEQUENCE</scope>
    <source>
        <strain evidence="12">CBS 247.69</strain>
    </source>
</reference>
<keyword evidence="7 12" id="KW-0378">Hydrolase</keyword>
<feature type="compositionally biased region" description="Polar residues" evidence="9">
    <location>
        <begin position="531"/>
        <end position="550"/>
    </location>
</feature>
<dbReference type="Proteomes" id="UP000807353">
    <property type="component" value="Unassembled WGS sequence"/>
</dbReference>
<keyword evidence="6 10" id="KW-0732">Signal</keyword>
<dbReference type="GO" id="GO:0005576">
    <property type="term" value="C:extracellular region"/>
    <property type="evidence" value="ECO:0007669"/>
    <property type="project" value="UniProtKB-SubCell"/>
</dbReference>
<sequence length="571" mass="62019">MCGILIWQLILSALALTAEAVNLRPTPASKRNNGPPPPQFVQTQGGSFFVNGSQFQFVGTNAYWLHALNSDQDIDNTLASIAAANITVVRTWGFNDVETIPENGTWFQHISNGTITINNGTNGLQRLDKVMELAQKHGIYILLSLTNNWNPHPLDDPGTAGGTRLVTNDTRPRNTLSNDYGGMDLYVRQLGSSQHHDQFYTNDTIITAFKDYTTAIVSRYKDNPFVIGWELANDPRCGSSLPASPSCETRVVTRWHSDVAQHVNSQDPNHLVASGNQGFVCPDCPKLFQRPPPPPPVAPAPPQPSPAPGTRRRRTPGPLTRAKLLRERKAMWRKARKVQKRSGKPSGGVRIRGRWMASPAIRAEDIDVGSATDGSHGVDSEDILSISQVGFGSFQLFPDQNDYRLNPEDTTLPLFNQTLQIGLDWIRFQGETAALLGKPITLTGFGLVTSGNADAFVPFNSTAPFGSDQGTPPSQQPFGVTDAERDEAYRQWLQAGLAAGLQGMIQYQWGQGNLTAQEGTAVSPTPDESGVTPNQDETGLSPNDGYTSLGTGQGEFLDTMKAGAQEFGPDV</sequence>
<evidence type="ECO:0000313" key="12">
    <source>
        <dbReference type="EMBL" id="KAF9464694.1"/>
    </source>
</evidence>
<dbReference type="PANTHER" id="PTHR31451">
    <property type="match status" value="1"/>
</dbReference>
<dbReference type="EC" id="3.2.1.78" evidence="4"/>
<feature type="domain" description="Glycoside hydrolase family 5" evidence="11">
    <location>
        <begin position="39"/>
        <end position="287"/>
    </location>
</feature>
<dbReference type="AlphaFoldDB" id="A0A9P6CLA1"/>
<comment type="subcellular location">
    <subcellularLocation>
        <location evidence="2">Secreted</location>
    </subcellularLocation>
</comment>
<dbReference type="GO" id="GO:0046355">
    <property type="term" value="P:mannan catabolic process"/>
    <property type="evidence" value="ECO:0007669"/>
    <property type="project" value="UniProtKB-ARBA"/>
</dbReference>
<dbReference type="EMBL" id="MU150252">
    <property type="protein sequence ID" value="KAF9464694.1"/>
    <property type="molecule type" value="Genomic_DNA"/>
</dbReference>
<evidence type="ECO:0000256" key="10">
    <source>
        <dbReference type="SAM" id="SignalP"/>
    </source>
</evidence>
<keyword evidence="8" id="KW-0326">Glycosidase</keyword>
<comment type="caution">
    <text evidence="12">The sequence shown here is derived from an EMBL/GenBank/DDBJ whole genome shotgun (WGS) entry which is preliminary data.</text>
</comment>
<keyword evidence="13" id="KW-1185">Reference proteome</keyword>
<evidence type="ECO:0000256" key="4">
    <source>
        <dbReference type="ARBA" id="ARBA00012706"/>
    </source>
</evidence>
<feature type="compositionally biased region" description="Pro residues" evidence="9">
    <location>
        <begin position="290"/>
        <end position="307"/>
    </location>
</feature>
<protein>
    <recommendedName>
        <fullName evidence="4">mannan endo-1,4-beta-mannosidase</fullName>
        <ecNumber evidence="4">3.2.1.78</ecNumber>
    </recommendedName>
</protein>
<dbReference type="Pfam" id="PF26410">
    <property type="entry name" value="GH5_mannosidase"/>
    <property type="match status" value="1"/>
</dbReference>
<feature type="chain" id="PRO_5040362489" description="mannan endo-1,4-beta-mannosidase" evidence="10">
    <location>
        <begin position="21"/>
        <end position="571"/>
    </location>
</feature>
<dbReference type="OrthoDB" id="406631at2759"/>
<dbReference type="Gene3D" id="3.20.20.80">
    <property type="entry name" value="Glycosidases"/>
    <property type="match status" value="2"/>
</dbReference>
<evidence type="ECO:0000256" key="6">
    <source>
        <dbReference type="ARBA" id="ARBA00022729"/>
    </source>
</evidence>
<gene>
    <name evidence="12" type="ORF">BDZ94DRAFT_1255694</name>
</gene>
<dbReference type="InterPro" id="IPR001547">
    <property type="entry name" value="Glyco_hydro_5"/>
</dbReference>
<name>A0A9P6CLA1_9AGAR</name>
<evidence type="ECO:0000256" key="2">
    <source>
        <dbReference type="ARBA" id="ARBA00004613"/>
    </source>
</evidence>
<proteinExistence type="inferred from homology"/>
<evidence type="ECO:0000256" key="3">
    <source>
        <dbReference type="ARBA" id="ARBA00005641"/>
    </source>
</evidence>
<keyword evidence="5" id="KW-0964">Secreted</keyword>
<dbReference type="InterPro" id="IPR045053">
    <property type="entry name" value="MAN-like"/>
</dbReference>
<accession>A0A9P6CLA1</accession>
<comment type="catalytic activity">
    <reaction evidence="1">
        <text>Random hydrolysis of (1-&gt;4)-beta-D-mannosidic linkages in mannans, galactomannans and glucomannans.</text>
        <dbReference type="EC" id="3.2.1.78"/>
    </reaction>
</comment>
<feature type="region of interest" description="Disordered" evidence="9">
    <location>
        <begin position="517"/>
        <end position="554"/>
    </location>
</feature>
<dbReference type="SUPFAM" id="SSF51445">
    <property type="entry name" value="(Trans)glycosidases"/>
    <property type="match status" value="1"/>
</dbReference>
<organism evidence="12 13">
    <name type="scientific">Collybia nuda</name>
    <dbReference type="NCBI Taxonomy" id="64659"/>
    <lineage>
        <taxon>Eukaryota</taxon>
        <taxon>Fungi</taxon>
        <taxon>Dikarya</taxon>
        <taxon>Basidiomycota</taxon>
        <taxon>Agaricomycotina</taxon>
        <taxon>Agaricomycetes</taxon>
        <taxon>Agaricomycetidae</taxon>
        <taxon>Agaricales</taxon>
        <taxon>Tricholomatineae</taxon>
        <taxon>Clitocybaceae</taxon>
        <taxon>Collybia</taxon>
    </lineage>
</organism>
<evidence type="ECO:0000256" key="1">
    <source>
        <dbReference type="ARBA" id="ARBA00001678"/>
    </source>
</evidence>
<evidence type="ECO:0000256" key="5">
    <source>
        <dbReference type="ARBA" id="ARBA00022525"/>
    </source>
</evidence>
<feature type="signal peptide" evidence="10">
    <location>
        <begin position="1"/>
        <end position="20"/>
    </location>
</feature>
<dbReference type="InterPro" id="IPR017853">
    <property type="entry name" value="GH"/>
</dbReference>
<evidence type="ECO:0000256" key="7">
    <source>
        <dbReference type="ARBA" id="ARBA00022801"/>
    </source>
</evidence>
<evidence type="ECO:0000259" key="11">
    <source>
        <dbReference type="Pfam" id="PF26410"/>
    </source>
</evidence>
<comment type="similarity">
    <text evidence="3">Belongs to the glycosyl hydrolase 5 (cellulase A) family.</text>
</comment>
<feature type="region of interest" description="Disordered" evidence="9">
    <location>
        <begin position="284"/>
        <end position="322"/>
    </location>
</feature>
<evidence type="ECO:0000256" key="9">
    <source>
        <dbReference type="SAM" id="MobiDB-lite"/>
    </source>
</evidence>
<evidence type="ECO:0000256" key="8">
    <source>
        <dbReference type="ARBA" id="ARBA00023295"/>
    </source>
</evidence>